<protein>
    <recommendedName>
        <fullName evidence="3">Methyltransferase domain-containing protein</fullName>
    </recommendedName>
</protein>
<gene>
    <name evidence="1" type="ORF">NCTC11532_01326</name>
</gene>
<dbReference type="AlphaFoldDB" id="A0A378LQS7"/>
<dbReference type="Pfam" id="PF13489">
    <property type="entry name" value="Methyltransf_23"/>
    <property type="match status" value="1"/>
</dbReference>
<dbReference type="EMBL" id="UGPB01000001">
    <property type="protein sequence ID" value="STY29143.1"/>
    <property type="molecule type" value="Genomic_DNA"/>
</dbReference>
<organism evidence="1 2">
    <name type="scientific">Legionella wadsworthii</name>
    <dbReference type="NCBI Taxonomy" id="28088"/>
    <lineage>
        <taxon>Bacteria</taxon>
        <taxon>Pseudomonadati</taxon>
        <taxon>Pseudomonadota</taxon>
        <taxon>Gammaproteobacteria</taxon>
        <taxon>Legionellales</taxon>
        <taxon>Legionellaceae</taxon>
        <taxon>Legionella</taxon>
    </lineage>
</organism>
<dbReference type="STRING" id="1122170.GCA_000701265_01160"/>
<evidence type="ECO:0008006" key="3">
    <source>
        <dbReference type="Google" id="ProtNLM"/>
    </source>
</evidence>
<dbReference type="SUPFAM" id="SSF53335">
    <property type="entry name" value="S-adenosyl-L-methionine-dependent methyltransferases"/>
    <property type="match status" value="1"/>
</dbReference>
<evidence type="ECO:0000313" key="1">
    <source>
        <dbReference type="EMBL" id="STY29143.1"/>
    </source>
</evidence>
<dbReference type="Gene3D" id="3.40.50.150">
    <property type="entry name" value="Vaccinia Virus protein VP39"/>
    <property type="match status" value="1"/>
</dbReference>
<keyword evidence="2" id="KW-1185">Reference proteome</keyword>
<proteinExistence type="predicted"/>
<reference evidence="1 2" key="1">
    <citation type="submission" date="2018-06" db="EMBL/GenBank/DDBJ databases">
        <authorList>
            <consortium name="Pathogen Informatics"/>
            <person name="Doyle S."/>
        </authorList>
    </citation>
    <scope>NUCLEOTIDE SEQUENCE [LARGE SCALE GENOMIC DNA]</scope>
    <source>
        <strain evidence="1 2">NCTC11532</strain>
    </source>
</reference>
<dbReference type="InterPro" id="IPR029063">
    <property type="entry name" value="SAM-dependent_MTases_sf"/>
</dbReference>
<accession>A0A378LQS7</accession>
<dbReference type="Proteomes" id="UP000255297">
    <property type="component" value="Unassembled WGS sequence"/>
</dbReference>
<dbReference type="CDD" id="cd02440">
    <property type="entry name" value="AdoMet_MTases"/>
    <property type="match status" value="1"/>
</dbReference>
<dbReference type="OrthoDB" id="5651349at2"/>
<evidence type="ECO:0000313" key="2">
    <source>
        <dbReference type="Proteomes" id="UP000255297"/>
    </source>
</evidence>
<name>A0A378LQS7_9GAMM</name>
<sequence>MLTNTFKNQNFDLLNQSNSNLVEIEKTVNETSISTPPNSFHSNHIIRLLKSASLKIEAQKVFLYAFADIGMEEVMKLIKTLEDAPIETSDPEVAGIIFKWYVSVKPEYKKGFAMTDKEYQYSKSGNIARILTSHLSSRGVKKLKGKSLLDIGAGDCAMTYLVSQQLEMEGNAIDVQMQIDWGGENSSDQKSKNDYMAKIDNYYVYDGKNLMDALKGKKFAVVMYNHSLHHFPSFQAQFESLKQASQILEPGGILFLSEHANCFNDEILDLSHLLLNLRYSIDKKQILTQSDADEAIIKFKNDYQSHYFSKNILDVMTQQLGLTLVKEEVRSSKDVSKATFFCFIKRSPRSELTYSPYFFDTDKASRLHHVIHSNHDDLPQKRYSAESFN</sequence>